<evidence type="ECO:0000313" key="2">
    <source>
        <dbReference type="Proteomes" id="UP000823485"/>
    </source>
</evidence>
<accession>A0ABS2R7S6</accession>
<proteinExistence type="predicted"/>
<reference evidence="1 2" key="1">
    <citation type="submission" date="2021-01" db="EMBL/GenBank/DDBJ databases">
        <title>Genomic Encyclopedia of Type Strains, Phase IV (KMG-IV): sequencing the most valuable type-strain genomes for metagenomic binning, comparative biology and taxonomic classification.</title>
        <authorList>
            <person name="Goeker M."/>
        </authorList>
    </citation>
    <scope>NUCLEOTIDE SEQUENCE [LARGE SCALE GENOMIC DNA]</scope>
    <source>
        <strain evidence="1 2">DSM 105453</strain>
    </source>
</reference>
<dbReference type="Proteomes" id="UP000823485">
    <property type="component" value="Unassembled WGS sequence"/>
</dbReference>
<dbReference type="EMBL" id="JAFBFH010000017">
    <property type="protein sequence ID" value="MBM7715705.1"/>
    <property type="molecule type" value="Genomic_DNA"/>
</dbReference>
<comment type="caution">
    <text evidence="1">The sequence shown here is derived from an EMBL/GenBank/DDBJ whole genome shotgun (WGS) entry which is preliminary data.</text>
</comment>
<keyword evidence="2" id="KW-1185">Reference proteome</keyword>
<gene>
    <name evidence="1" type="ORF">JOC94_002694</name>
</gene>
<evidence type="ECO:0000313" key="1">
    <source>
        <dbReference type="EMBL" id="MBM7715705.1"/>
    </source>
</evidence>
<protein>
    <submittedName>
        <fullName evidence="1">Uncharacterized protein</fullName>
    </submittedName>
</protein>
<organism evidence="1 2">
    <name type="scientific">Siminovitchia thermophila</name>
    <dbReference type="NCBI Taxonomy" id="1245522"/>
    <lineage>
        <taxon>Bacteria</taxon>
        <taxon>Bacillati</taxon>
        <taxon>Bacillota</taxon>
        <taxon>Bacilli</taxon>
        <taxon>Bacillales</taxon>
        <taxon>Bacillaceae</taxon>
        <taxon>Siminovitchia</taxon>
    </lineage>
</organism>
<name>A0ABS2R7S6_9BACI</name>
<sequence length="61" mass="6984">MTLDDPIVDTCHSLECNFCRPESINTKFDQKGKEISISKIRYPIYLELGTAETGTEPYKNE</sequence>